<dbReference type="InterPro" id="IPR020459">
    <property type="entry name" value="AMP-binding"/>
</dbReference>
<dbReference type="PROSITE" id="PS00455">
    <property type="entry name" value="AMP_BINDING"/>
    <property type="match status" value="1"/>
</dbReference>
<dbReference type="PANTHER" id="PTHR44845">
    <property type="entry name" value="CARRIER DOMAIN-CONTAINING PROTEIN"/>
    <property type="match status" value="1"/>
</dbReference>
<dbReference type="AlphaFoldDB" id="A0A418Y8Y8"/>
<comment type="caution">
    <text evidence="5">The sequence shown here is derived from an EMBL/GenBank/DDBJ whole genome shotgun (WGS) entry which is preliminary data.</text>
</comment>
<reference evidence="5 6" key="1">
    <citation type="submission" date="2018-09" db="EMBL/GenBank/DDBJ databases">
        <authorList>
            <person name="Wang F."/>
        </authorList>
    </citation>
    <scope>NUCLEOTIDE SEQUENCE [LARGE SCALE GENOMIC DNA]</scope>
    <source>
        <strain evidence="5 6">PLHSC7-2</strain>
    </source>
</reference>
<dbReference type="EMBL" id="QZCH01000125">
    <property type="protein sequence ID" value="RJG35740.1"/>
    <property type="molecule type" value="Genomic_DNA"/>
</dbReference>
<evidence type="ECO:0000256" key="1">
    <source>
        <dbReference type="ARBA" id="ARBA00001957"/>
    </source>
</evidence>
<dbReference type="PANTHER" id="PTHR44845:SF7">
    <property type="entry name" value="PLIPASTATIN SYNTHASE SUBUNIT D"/>
    <property type="match status" value="1"/>
</dbReference>
<gene>
    <name evidence="5" type="ORF">D1Z90_20830</name>
</gene>
<evidence type="ECO:0000313" key="5">
    <source>
        <dbReference type="EMBL" id="RJG35740.1"/>
    </source>
</evidence>
<keyword evidence="3" id="KW-0597">Phosphoprotein</keyword>
<dbReference type="Proteomes" id="UP000283255">
    <property type="component" value="Unassembled WGS sequence"/>
</dbReference>
<accession>A0A418Y8Y8</accession>
<dbReference type="PRINTS" id="PR00154">
    <property type="entry name" value="AMPBINDING"/>
</dbReference>
<dbReference type="FunFam" id="3.40.50.980:FF:000002">
    <property type="entry name" value="Enterobactin synthetase component F"/>
    <property type="match status" value="1"/>
</dbReference>
<reference evidence="5 6" key="2">
    <citation type="submission" date="2019-01" db="EMBL/GenBank/DDBJ databases">
        <title>Motilimonas pumilus sp. nov., isolated from the gut of sea cucumber (Apostichopus japonicus).</title>
        <authorList>
            <person name="Wang F.-Q."/>
            <person name="Ren L.-H."/>
            <person name="Lin Y.-W."/>
            <person name="Sun G.-H."/>
            <person name="Du Z.-J."/>
            <person name="Zhao J.-X."/>
            <person name="Liu X.-J."/>
            <person name="Liu L.-J."/>
        </authorList>
    </citation>
    <scope>NUCLEOTIDE SEQUENCE [LARGE SCALE GENOMIC DNA]</scope>
    <source>
        <strain evidence="5 6">PLHSC7-2</strain>
    </source>
</reference>
<evidence type="ECO:0000256" key="3">
    <source>
        <dbReference type="ARBA" id="ARBA00022553"/>
    </source>
</evidence>
<dbReference type="Pfam" id="PF00501">
    <property type="entry name" value="AMP-binding"/>
    <property type="match status" value="1"/>
</dbReference>
<dbReference type="InterPro" id="IPR000873">
    <property type="entry name" value="AMP-dep_synth/lig_dom"/>
</dbReference>
<keyword evidence="6" id="KW-1185">Reference proteome</keyword>
<feature type="domain" description="AMP-dependent synthetase/ligase" evidence="4">
    <location>
        <begin position="4"/>
        <end position="219"/>
    </location>
</feature>
<evidence type="ECO:0000259" key="4">
    <source>
        <dbReference type="Pfam" id="PF00501"/>
    </source>
</evidence>
<name>A0A418Y8Y8_9GAMM</name>
<feature type="non-terminal residue" evidence="5">
    <location>
        <position position="253"/>
    </location>
</feature>
<evidence type="ECO:0000313" key="6">
    <source>
        <dbReference type="Proteomes" id="UP000283255"/>
    </source>
</evidence>
<protein>
    <submittedName>
        <fullName evidence="5">Non-ribosomal peptide synthetase OfaC</fullName>
    </submittedName>
</protein>
<feature type="non-terminal residue" evidence="5">
    <location>
        <position position="1"/>
    </location>
</feature>
<dbReference type="RefSeq" id="WP_147378825.1">
    <property type="nucleotide sequence ID" value="NZ_QZCH01000125.1"/>
</dbReference>
<dbReference type="SUPFAM" id="SSF56801">
    <property type="entry name" value="Acetyl-CoA synthetase-like"/>
    <property type="match status" value="1"/>
</dbReference>
<keyword evidence="2" id="KW-0596">Phosphopantetheine</keyword>
<proteinExistence type="predicted"/>
<dbReference type="OrthoDB" id="9030879at2"/>
<dbReference type="InterPro" id="IPR042099">
    <property type="entry name" value="ANL_N_sf"/>
</dbReference>
<comment type="cofactor">
    <cofactor evidence="1">
        <name>pantetheine 4'-phosphate</name>
        <dbReference type="ChEBI" id="CHEBI:47942"/>
    </cofactor>
</comment>
<dbReference type="Gene3D" id="3.40.50.12780">
    <property type="entry name" value="N-terminal domain of ligase-like"/>
    <property type="match status" value="1"/>
</dbReference>
<evidence type="ECO:0000256" key="2">
    <source>
        <dbReference type="ARBA" id="ARBA00022450"/>
    </source>
</evidence>
<organism evidence="5 6">
    <name type="scientific">Motilimonas pumila</name>
    <dbReference type="NCBI Taxonomy" id="2303987"/>
    <lineage>
        <taxon>Bacteria</taxon>
        <taxon>Pseudomonadati</taxon>
        <taxon>Pseudomonadota</taxon>
        <taxon>Gammaproteobacteria</taxon>
        <taxon>Alteromonadales</taxon>
        <taxon>Alteromonadales genera incertae sedis</taxon>
        <taxon>Motilimonas</taxon>
    </lineage>
</organism>
<sequence length="253" mass="28336">LGLNSNHLAYVIYTSGSTGNPKGVMVEHQALVNRVNWMHAQYGASPADKILQKTPFSFDVSVWEFVWPLTVGARLVIAKPEGHKNPEYLVRLIKEEKITKLHFVPSMLASILLQESLSDCHSLKQVFCSGEALTVYQVQTFRESCPQAELHNLYGPTEAAIDVSYWDCREYENGCTSIPIGRPIYNIQLYSLNRQLESVPHCSAGELHIGGAGLARGYLNRPDLTAQMFIDNPFYDKSNPDSSERLYKTGDLV</sequence>
<dbReference type="InterPro" id="IPR020845">
    <property type="entry name" value="AMP-binding_CS"/>
</dbReference>
<dbReference type="CDD" id="cd05930">
    <property type="entry name" value="A_NRPS"/>
    <property type="match status" value="1"/>
</dbReference>